<reference evidence="1 2" key="1">
    <citation type="submission" date="2021-05" db="EMBL/GenBank/DDBJ databases">
        <title>Roseococcus sp. XZZS9, whole genome shotgun sequencing project.</title>
        <authorList>
            <person name="Zhao G."/>
            <person name="Shen L."/>
        </authorList>
    </citation>
    <scope>NUCLEOTIDE SEQUENCE [LARGE SCALE GENOMIC DNA]</scope>
    <source>
        <strain evidence="1 2">XZZS9</strain>
    </source>
</reference>
<name>A0ABS5QF02_9PROT</name>
<gene>
    <name evidence="1" type="ORF">KHU32_15120</name>
</gene>
<evidence type="ECO:0000313" key="2">
    <source>
        <dbReference type="Proteomes" id="UP000766336"/>
    </source>
</evidence>
<evidence type="ECO:0000313" key="1">
    <source>
        <dbReference type="EMBL" id="MBS7812279.1"/>
    </source>
</evidence>
<dbReference type="RefSeq" id="WP_213670987.1">
    <property type="nucleotide sequence ID" value="NZ_JAHCDA010000003.1"/>
</dbReference>
<comment type="caution">
    <text evidence="1">The sequence shown here is derived from an EMBL/GenBank/DDBJ whole genome shotgun (WGS) entry which is preliminary data.</text>
</comment>
<dbReference type="Proteomes" id="UP000766336">
    <property type="component" value="Unassembled WGS sequence"/>
</dbReference>
<organism evidence="1 2">
    <name type="scientific">Roseococcus pinisoli</name>
    <dbReference type="NCBI Taxonomy" id="2835040"/>
    <lineage>
        <taxon>Bacteria</taxon>
        <taxon>Pseudomonadati</taxon>
        <taxon>Pseudomonadota</taxon>
        <taxon>Alphaproteobacteria</taxon>
        <taxon>Acetobacterales</taxon>
        <taxon>Roseomonadaceae</taxon>
        <taxon>Roseococcus</taxon>
    </lineage>
</organism>
<evidence type="ECO:0008006" key="3">
    <source>
        <dbReference type="Google" id="ProtNLM"/>
    </source>
</evidence>
<proteinExistence type="predicted"/>
<accession>A0ABS5QF02</accession>
<protein>
    <recommendedName>
        <fullName evidence="3">DUF2188 domain-containing protein</fullName>
    </recommendedName>
</protein>
<dbReference type="EMBL" id="JAHCDA010000003">
    <property type="protein sequence ID" value="MBS7812279.1"/>
    <property type="molecule type" value="Genomic_DNA"/>
</dbReference>
<sequence>MSQQISQPTGPDQNGAYQCNGWDIQQTGAGDWRCSVIDEDGDYLQNEYFDTKAKALAHARKEAS</sequence>
<keyword evidence="2" id="KW-1185">Reference proteome</keyword>